<feature type="region of interest" description="Disordered" evidence="2">
    <location>
        <begin position="667"/>
        <end position="805"/>
    </location>
</feature>
<evidence type="ECO:0000256" key="1">
    <source>
        <dbReference type="ARBA" id="ARBA00022581"/>
    </source>
</evidence>
<feature type="region of interest" description="Disordered" evidence="2">
    <location>
        <begin position="499"/>
        <end position="555"/>
    </location>
</feature>
<feature type="compositionally biased region" description="Acidic residues" evidence="2">
    <location>
        <begin position="514"/>
        <end position="523"/>
    </location>
</feature>
<feature type="region of interest" description="Disordered" evidence="2">
    <location>
        <begin position="1259"/>
        <end position="1342"/>
    </location>
</feature>
<evidence type="ECO:0000256" key="2">
    <source>
        <dbReference type="SAM" id="MobiDB-lite"/>
    </source>
</evidence>
<feature type="region of interest" description="Disordered" evidence="2">
    <location>
        <begin position="1533"/>
        <end position="1622"/>
    </location>
</feature>
<feature type="compositionally biased region" description="Basic and acidic residues" evidence="2">
    <location>
        <begin position="699"/>
        <end position="709"/>
    </location>
</feature>
<dbReference type="PANTHER" id="PTHR13037:SF24">
    <property type="entry name" value="POLYCOMB PROTEIN PCL-RELATED"/>
    <property type="match status" value="1"/>
</dbReference>
<gene>
    <name evidence="3" type="ORF">HYH03_015104</name>
</gene>
<evidence type="ECO:0000313" key="3">
    <source>
        <dbReference type="EMBL" id="KAG2486280.1"/>
    </source>
</evidence>
<name>A0A836BRL0_9CHLO</name>
<accession>A0A836BRL0</accession>
<dbReference type="EMBL" id="JAEHOE010000115">
    <property type="protein sequence ID" value="KAG2486280.1"/>
    <property type="molecule type" value="Genomic_DNA"/>
</dbReference>
<dbReference type="InterPro" id="IPR027417">
    <property type="entry name" value="P-loop_NTPase"/>
</dbReference>
<feature type="compositionally biased region" description="Pro residues" evidence="2">
    <location>
        <begin position="688"/>
        <end position="697"/>
    </location>
</feature>
<evidence type="ECO:0000313" key="4">
    <source>
        <dbReference type="Proteomes" id="UP000612055"/>
    </source>
</evidence>
<organism evidence="3 4">
    <name type="scientific">Edaphochlamys debaryana</name>
    <dbReference type="NCBI Taxonomy" id="47281"/>
    <lineage>
        <taxon>Eukaryota</taxon>
        <taxon>Viridiplantae</taxon>
        <taxon>Chlorophyta</taxon>
        <taxon>core chlorophytes</taxon>
        <taxon>Chlorophyceae</taxon>
        <taxon>CS clade</taxon>
        <taxon>Chlamydomonadales</taxon>
        <taxon>Chlamydomonadales incertae sedis</taxon>
        <taxon>Edaphochlamys</taxon>
    </lineage>
</organism>
<feature type="compositionally biased region" description="Low complexity" evidence="2">
    <location>
        <begin position="1267"/>
        <end position="1287"/>
    </location>
</feature>
<feature type="compositionally biased region" description="Polar residues" evidence="2">
    <location>
        <begin position="1564"/>
        <end position="1577"/>
    </location>
</feature>
<dbReference type="SUPFAM" id="SSF52540">
    <property type="entry name" value="P-loop containing nucleoside triphosphate hydrolases"/>
    <property type="match status" value="1"/>
</dbReference>
<proteinExistence type="predicted"/>
<protein>
    <submittedName>
        <fullName evidence="3">Uncharacterized protein</fullName>
    </submittedName>
</protein>
<sequence>MASQPRFQEYLQALNHPCANYAKRLYRLRACLANSSSSRLTIDASPMYVEWPLTPITLRAISTQSKVIVMLRDPLARIESLYVHRTITEHLWTQEPIDSVYDSFFNTGRKSPEVLICLHRLRRCRNDTRCMEDGWRDLVTAGYMNDYTMQLFATGLYRYILAPWRRHYFQRNRVLIIDSHAYYASRTAVMEQVIAFLYGRAMTEAERKLAEGAEVKLMSQHTVVEGQPRPAWVLSHDRMTRLKAFLKEHLQAEQRRLRAEGRIKGEAPGGNDQRARAHAASEETASAFGDAASQFEDDSYCGYALHELSAEDYDLELRGQSLFASSLWGGGGEVFPRTSAGIDYRSLFVSTLPSELSSSCAASDGLSAGGGATSCAAALQRRLLKRAHFEGLPGPITGLCFCPKHHCHKPPEFCPDCRMMGCISLMAFSSPHDRCLCREDVQPRDPGRPPMSYERYQLLYEDQLTFVRPPWPNNPAGRIVPDAEFEDCLRIIRERGRKKGYPIPGTTSNAEPSDSPDEDDDEGGAQPPPPPPPHSKYFPPASKHAPPLGVPANKGPITGTRRCEVHGHPIPYEFCPGCRDAKLLSLLPMSQPGQCCLREADVRLRLMDAPPLSRSAYESLSPWQLSFDTQPYVNNPHNISGLTQRFTGDLQHIRLWVRRKRLYRPPGQREGVRYAHSPPLTDEEPERPLPPPPPPARARPADSDDDKPQPQRRKHTVRSKVVLSPECSPPPPPIKQASGGGSARHPHAGRPSPGSTGAGGPGPGSSARRTQGFGGPGAGGSALRRDPSQPGPSGTANPGLQGPAATKLRLPAPFCSASYFDNEAPNQAHILVCHGPHNEPDVRPARVATDTGCGVFAIVDYAFAERLRIRRLSNPVRVHVGGDERGVRKIDLSEVVDDSYLVFVDSSRNSCVVEGPVYVGALPHGINLLVGQPIVQVLTRSIADGPGHGSLSYAHSAGPISRLSWHRFTERDIVDNPSLLMLQPAPSSEDGQGGGVCSSSCGPCLASGPTKTSQDLLGPTSPVSLDPLGSANSVSLDQLSPTPVGKPCVSLDQGPPDIPCGGASLLPSFLSALMDDEPEPDPQTAALLDQLMAEWELADARKDHRLALLRHVRWERWAWRKAYKHFDVARQRERAAREELGLLHARTQKRAWLTKRAERWAASAGLRMPKLKTPKSQGQAASPVGDSRLSASLGCVSAPRAFSLVLCLLVQWLVLAGGMPTYQPDALMGGHLRVQPPTSRARSHGNYVVPPVCEPPRLPLQPLPNISPAKALGASGSAGSSPPASESRLAVPGPSQAPPGPSPGPPGPSQAPPDPAWAPPGPGQAPLGPEVTPVASGAGINSPDGICRQLQPRLLPGYLLESTVAPATDDRFGAGTSVDLAQLGSAQHCLTTFWTNLGDPKHLAKLLTVEGWVSRTLPAAEVLPARELPIAGGPAELPLFPCDIPGKPCVALPSGSLANVRLLAQPNEPPTPLSTVEACSILGLSPASVLPDSPVVQLQASLSLPGAQHFLALTQALQHAYITPHHMACLAPRQAPDPASTLGGGTASTNGSTWTPGLGLTGVTPESLQQQRQRNTGAQAPPAPPPAPPPPSPAPAERSLPPASAPTAAVPAAPPKPKPLSPAAAEKLCREAVELDGQAVRRKVRDPATGAWVPRNGTAHFLGPEAAPAAFEIRYTDGGSERASSRAVKAWLLSASALPVHAFALSEAKALPNEWSVRVPAHARRAFKLLGVDPEWTDERLTLMSADLPKGLARALDNSSSRPPSDEAVRLLVDNIDFSGVPTILDPCAGVGALPQALRGLGFSVLANEVSRTSKVVQSQLDPFQPGSYRQGQQDGVCRAIISSPRARAADFLIPLMVRFASIVAVYFSGCYVLDAPPFRREFLHGLQRAERLAFLSGLPRGHTGGRAGMWIVVFRDRSLRELLMRGRVSSATPWVEV</sequence>
<dbReference type="Gene3D" id="3.40.50.300">
    <property type="entry name" value="P-loop containing nucleotide triphosphate hydrolases"/>
    <property type="match status" value="1"/>
</dbReference>
<reference evidence="3" key="1">
    <citation type="journal article" date="2020" name="bioRxiv">
        <title>Comparative genomics of Chlamydomonas.</title>
        <authorList>
            <person name="Craig R.J."/>
            <person name="Hasan A.R."/>
            <person name="Ness R.W."/>
            <person name="Keightley P.D."/>
        </authorList>
    </citation>
    <scope>NUCLEOTIDE SEQUENCE</scope>
    <source>
        <strain evidence="3">CCAP 11/70</strain>
    </source>
</reference>
<dbReference type="Proteomes" id="UP000612055">
    <property type="component" value="Unassembled WGS sequence"/>
</dbReference>
<comment type="caution">
    <text evidence="3">The sequence shown here is derived from an EMBL/GenBank/DDBJ whole genome shotgun (WGS) entry which is preliminary data.</text>
</comment>
<keyword evidence="4" id="KW-1185">Reference proteome</keyword>
<dbReference type="OrthoDB" id="541843at2759"/>
<feature type="compositionally biased region" description="Pro residues" evidence="2">
    <location>
        <begin position="1295"/>
        <end position="1323"/>
    </location>
</feature>
<dbReference type="PANTHER" id="PTHR13037">
    <property type="entry name" value="FORMIN"/>
    <property type="match status" value="1"/>
</dbReference>
<keyword evidence="1" id="KW-0945">Host-virus interaction</keyword>
<feature type="compositionally biased region" description="Pro residues" evidence="2">
    <location>
        <begin position="1581"/>
        <end position="1594"/>
    </location>
</feature>
<feature type="compositionally biased region" description="Low complexity" evidence="2">
    <location>
        <begin position="1595"/>
        <end position="1611"/>
    </location>
</feature>